<evidence type="ECO:0000313" key="1">
    <source>
        <dbReference type="EMBL" id="KIW38593.1"/>
    </source>
</evidence>
<organism evidence="1 2">
    <name type="scientific">Exophiala oligosperma</name>
    <dbReference type="NCBI Taxonomy" id="215243"/>
    <lineage>
        <taxon>Eukaryota</taxon>
        <taxon>Fungi</taxon>
        <taxon>Dikarya</taxon>
        <taxon>Ascomycota</taxon>
        <taxon>Pezizomycotina</taxon>
        <taxon>Eurotiomycetes</taxon>
        <taxon>Chaetothyriomycetidae</taxon>
        <taxon>Chaetothyriales</taxon>
        <taxon>Herpotrichiellaceae</taxon>
        <taxon>Exophiala</taxon>
    </lineage>
</organism>
<dbReference type="VEuPathDB" id="FungiDB:PV06_09548"/>
<dbReference type="OrthoDB" id="3468019at2759"/>
<reference evidence="1 2" key="1">
    <citation type="submission" date="2015-01" db="EMBL/GenBank/DDBJ databases">
        <title>The Genome Sequence of Exophiala oligosperma CBS72588.</title>
        <authorList>
            <consortium name="The Broad Institute Genomics Platform"/>
            <person name="Cuomo C."/>
            <person name="de Hoog S."/>
            <person name="Gorbushina A."/>
            <person name="Stielow B."/>
            <person name="Teixiera M."/>
            <person name="Abouelleil A."/>
            <person name="Chapman S.B."/>
            <person name="Priest M."/>
            <person name="Young S.K."/>
            <person name="Wortman J."/>
            <person name="Nusbaum C."/>
            <person name="Birren B."/>
        </authorList>
    </citation>
    <scope>NUCLEOTIDE SEQUENCE [LARGE SCALE GENOMIC DNA]</scope>
    <source>
        <strain evidence="1 2">CBS 72588</strain>
    </source>
</reference>
<dbReference type="AlphaFoldDB" id="A0A0D2D5Z4"/>
<dbReference type="RefSeq" id="XP_016258809.1">
    <property type="nucleotide sequence ID" value="XM_016411002.1"/>
</dbReference>
<dbReference type="HOGENOM" id="CLU_2671063_0_0_1"/>
<evidence type="ECO:0008006" key="3">
    <source>
        <dbReference type="Google" id="ProtNLM"/>
    </source>
</evidence>
<name>A0A0D2D5Z4_9EURO</name>
<protein>
    <recommendedName>
        <fullName evidence="3">SnoaL-like domain-containing protein</fullName>
    </recommendedName>
</protein>
<sequence length="75" mass="8396">MEYTTTETEWPSSANVSEDKQKLLDYYLRLLDTNEATTGDKLAEIFADDGYIISPAGTARGHERRSSPIELGWGL</sequence>
<accession>A0A0D2D5Z4</accession>
<gene>
    <name evidence="1" type="ORF">PV06_09548</name>
</gene>
<keyword evidence="2" id="KW-1185">Reference proteome</keyword>
<proteinExistence type="predicted"/>
<dbReference type="GeneID" id="27361622"/>
<evidence type="ECO:0000313" key="2">
    <source>
        <dbReference type="Proteomes" id="UP000053342"/>
    </source>
</evidence>
<dbReference type="Proteomes" id="UP000053342">
    <property type="component" value="Unassembled WGS sequence"/>
</dbReference>
<dbReference type="EMBL" id="KN847341">
    <property type="protein sequence ID" value="KIW38593.1"/>
    <property type="molecule type" value="Genomic_DNA"/>
</dbReference>